<dbReference type="RefSeq" id="XP_060441464.1">
    <property type="nucleotide sequence ID" value="XM_060591082.1"/>
</dbReference>
<gene>
    <name evidence="1" type="ORF">BDP81DRAFT_435874</name>
</gene>
<comment type="caution">
    <text evidence="1">The sequence shown here is derived from an EMBL/GenBank/DDBJ whole genome shotgun (WGS) entry which is preliminary data.</text>
</comment>
<reference evidence="1" key="1">
    <citation type="submission" date="2021-06" db="EMBL/GenBank/DDBJ databases">
        <title>Comparative genomics, transcriptomics and evolutionary studies reveal genomic signatures of adaptation to plant cell wall in hemibiotrophic fungi.</title>
        <authorList>
            <consortium name="DOE Joint Genome Institute"/>
            <person name="Baroncelli R."/>
            <person name="Diaz J.F."/>
            <person name="Benocci T."/>
            <person name="Peng M."/>
            <person name="Battaglia E."/>
            <person name="Haridas S."/>
            <person name="Andreopoulos W."/>
            <person name="Labutti K."/>
            <person name="Pangilinan J."/>
            <person name="Floch G.L."/>
            <person name="Makela M.R."/>
            <person name="Henrissat B."/>
            <person name="Grigoriev I.V."/>
            <person name="Crouch J.A."/>
            <person name="De Vries R.P."/>
            <person name="Sukno S.A."/>
            <person name="Thon M.R."/>
        </authorList>
    </citation>
    <scope>NUCLEOTIDE SEQUENCE</scope>
    <source>
        <strain evidence="1">CBS 102054</strain>
    </source>
</reference>
<keyword evidence="2" id="KW-1185">Reference proteome</keyword>
<evidence type="ECO:0000313" key="1">
    <source>
        <dbReference type="EMBL" id="KAK1625469.1"/>
    </source>
</evidence>
<dbReference type="Proteomes" id="UP001243989">
    <property type="component" value="Unassembled WGS sequence"/>
</dbReference>
<proteinExistence type="predicted"/>
<sequence length="334" mass="38149">MLPSTGTLQGPSSSATYLAVFLTRSTSRNRKFAGKRTREKKMTETFQKKKVNTHRPKQYRLVGRKQRRALHEMTFFMDPSSKWGKSKHPRHHDSTSTGTALSQSLAPICEGNSHHGLRHHAHLLAPLKWFFFFFCLSPDLQQYVPTIVSTVILQDLSVRSQAWHFGLDTPVAKTRGRWRLLLSQPPPFHCLSQVTISKTRSAFSLYTSLPTSTDGSTDTVHWTGSQTELLCLSIHNHHLIVAQDPRLRLFVPSFQCHCPLCPIRRCAPWVLGRPRQAKTQFTTSTHGARCQYRLGSHLVSPVRLCGWPRRLDRLNTYKGCTARPKNDELSFQKQ</sequence>
<protein>
    <submittedName>
        <fullName evidence="1">Uncharacterized protein</fullName>
    </submittedName>
</protein>
<organism evidence="1 2">
    <name type="scientific">Colletotrichum phormii</name>
    <dbReference type="NCBI Taxonomy" id="359342"/>
    <lineage>
        <taxon>Eukaryota</taxon>
        <taxon>Fungi</taxon>
        <taxon>Dikarya</taxon>
        <taxon>Ascomycota</taxon>
        <taxon>Pezizomycotina</taxon>
        <taxon>Sordariomycetes</taxon>
        <taxon>Hypocreomycetidae</taxon>
        <taxon>Glomerellales</taxon>
        <taxon>Glomerellaceae</taxon>
        <taxon>Colletotrichum</taxon>
        <taxon>Colletotrichum acutatum species complex</taxon>
    </lineage>
</organism>
<dbReference type="AlphaFoldDB" id="A0AAJ0EAU2"/>
<name>A0AAJ0EAU2_9PEZI</name>
<accession>A0AAJ0EAU2</accession>
<dbReference type="GeneID" id="85475944"/>
<dbReference type="EMBL" id="JAHMHQ010000020">
    <property type="protein sequence ID" value="KAK1625469.1"/>
    <property type="molecule type" value="Genomic_DNA"/>
</dbReference>
<evidence type="ECO:0000313" key="2">
    <source>
        <dbReference type="Proteomes" id="UP001243989"/>
    </source>
</evidence>